<protein>
    <recommendedName>
        <fullName evidence="3">Nitroreductase domain-containing protein</fullName>
    </recommendedName>
</protein>
<gene>
    <name evidence="4" type="ORF">ETSY2_21250</name>
</gene>
<name>W4M7W0_9BACT</name>
<dbReference type="InterPro" id="IPR019587">
    <property type="entry name" value="Polyketide_cyclase/dehydratase"/>
</dbReference>
<dbReference type="GO" id="GO:0016491">
    <property type="term" value="F:oxidoreductase activity"/>
    <property type="evidence" value="ECO:0007669"/>
    <property type="project" value="UniProtKB-KW"/>
</dbReference>
<dbReference type="InterPro" id="IPR023393">
    <property type="entry name" value="START-like_dom_sf"/>
</dbReference>
<dbReference type="EMBL" id="AZHX01000883">
    <property type="protein sequence ID" value="ETX05732.1"/>
    <property type="molecule type" value="Genomic_DNA"/>
</dbReference>
<dbReference type="HOGENOM" id="CLU_711289_0_0_7"/>
<comment type="similarity">
    <text evidence="1">Belongs to the nitroreductase family.</text>
</comment>
<evidence type="ECO:0000259" key="3">
    <source>
        <dbReference type="Pfam" id="PF00881"/>
    </source>
</evidence>
<dbReference type="Gene3D" id="3.30.530.20">
    <property type="match status" value="1"/>
</dbReference>
<organism evidence="4 5">
    <name type="scientific">Candidatus Entotheonella gemina</name>
    <dbReference type="NCBI Taxonomy" id="1429439"/>
    <lineage>
        <taxon>Bacteria</taxon>
        <taxon>Pseudomonadati</taxon>
        <taxon>Nitrospinota/Tectimicrobiota group</taxon>
        <taxon>Candidatus Tectimicrobiota</taxon>
        <taxon>Candidatus Entotheonellia</taxon>
        <taxon>Candidatus Entotheonellales</taxon>
        <taxon>Candidatus Entotheonellaceae</taxon>
        <taxon>Candidatus Entotheonella</taxon>
    </lineage>
</organism>
<keyword evidence="2" id="KW-0560">Oxidoreductase</keyword>
<dbReference type="SUPFAM" id="SSF55961">
    <property type="entry name" value="Bet v1-like"/>
    <property type="match status" value="1"/>
</dbReference>
<dbReference type="InterPro" id="IPR000415">
    <property type="entry name" value="Nitroreductase-like"/>
</dbReference>
<dbReference type="SUPFAM" id="SSF55469">
    <property type="entry name" value="FMN-dependent nitroreductase-like"/>
    <property type="match status" value="1"/>
</dbReference>
<dbReference type="PANTHER" id="PTHR43673:SF10">
    <property type="entry name" value="NADH DEHYDROGENASE_NAD(P)H NITROREDUCTASE XCC3605-RELATED"/>
    <property type="match status" value="1"/>
</dbReference>
<reference evidence="4 5" key="1">
    <citation type="journal article" date="2014" name="Nature">
        <title>An environmental bacterial taxon with a large and distinct metabolic repertoire.</title>
        <authorList>
            <person name="Wilson M.C."/>
            <person name="Mori T."/>
            <person name="Ruckert C."/>
            <person name="Uria A.R."/>
            <person name="Helf M.J."/>
            <person name="Takada K."/>
            <person name="Gernert C."/>
            <person name="Steffens U.A."/>
            <person name="Heycke N."/>
            <person name="Schmitt S."/>
            <person name="Rinke C."/>
            <person name="Helfrich E.J."/>
            <person name="Brachmann A.O."/>
            <person name="Gurgui C."/>
            <person name="Wakimoto T."/>
            <person name="Kracht M."/>
            <person name="Crusemann M."/>
            <person name="Hentschel U."/>
            <person name="Abe I."/>
            <person name="Matsunaga S."/>
            <person name="Kalinowski J."/>
            <person name="Takeyama H."/>
            <person name="Piel J."/>
        </authorList>
    </citation>
    <scope>NUCLEOTIDE SEQUENCE [LARGE SCALE GENOMIC DNA]</scope>
    <source>
        <strain evidence="5">TSY2</strain>
    </source>
</reference>
<dbReference type="Proteomes" id="UP000019140">
    <property type="component" value="Unassembled WGS sequence"/>
</dbReference>
<dbReference type="InterPro" id="IPR029479">
    <property type="entry name" value="Nitroreductase"/>
</dbReference>
<evidence type="ECO:0000256" key="2">
    <source>
        <dbReference type="ARBA" id="ARBA00023002"/>
    </source>
</evidence>
<dbReference type="Pfam" id="PF10604">
    <property type="entry name" value="Polyketide_cyc2"/>
    <property type="match status" value="1"/>
</dbReference>
<evidence type="ECO:0000256" key="1">
    <source>
        <dbReference type="ARBA" id="ARBA00007118"/>
    </source>
</evidence>
<dbReference type="PANTHER" id="PTHR43673">
    <property type="entry name" value="NAD(P)H NITROREDUCTASE YDGI-RELATED"/>
    <property type="match status" value="1"/>
</dbReference>
<evidence type="ECO:0000313" key="5">
    <source>
        <dbReference type="Proteomes" id="UP000019140"/>
    </source>
</evidence>
<dbReference type="CDD" id="cd02062">
    <property type="entry name" value="Nitro_FMN_reductase"/>
    <property type="match status" value="1"/>
</dbReference>
<evidence type="ECO:0000313" key="4">
    <source>
        <dbReference type="EMBL" id="ETX05732.1"/>
    </source>
</evidence>
<sequence>MTFDVNQIDVVLSTTRAVRLRLDLEREVPDEIITQCIDLAEQAPSGGNIASRRWLVIRDPEVKAKIANLYREAGGASIIKAAEQLKGSGTHRERTAASAAHLAQNMERLPALVIPTIWGEHDGSGRPGLFDSVIQSAWSFCLALRARGLGTAWTTIILGKRQELVEILGIPDGVTPIVLLPVAWTIGTDFKPAARRPASQITWFDHWGHTNAKPFEGESLSDAQSLLAAQPGVTVEVDIAAPAQRIWELVTDINLPSRFSGEFKGGEWLDGDGPRVGARFVGRNAIGERSWETTSHVVACEAPKVFGWNVVDPDHPAAQWRFELDEVGDTTRLRQCMTMGPGMSGTSRAMESDPENAKAILAARRETLRRNMELTTQGIKALAESGS</sequence>
<comment type="caution">
    <text evidence="4">The sequence shown here is derived from an EMBL/GenBank/DDBJ whole genome shotgun (WGS) entry which is preliminary data.</text>
</comment>
<dbReference type="Gene3D" id="3.40.109.10">
    <property type="entry name" value="NADH Oxidase"/>
    <property type="match status" value="1"/>
</dbReference>
<proteinExistence type="inferred from homology"/>
<accession>W4M7W0</accession>
<feature type="domain" description="Nitroreductase" evidence="3">
    <location>
        <begin position="15"/>
        <end position="184"/>
    </location>
</feature>
<keyword evidence="5" id="KW-1185">Reference proteome</keyword>
<dbReference type="Pfam" id="PF00881">
    <property type="entry name" value="Nitroreductase"/>
    <property type="match status" value="1"/>
</dbReference>
<dbReference type="AlphaFoldDB" id="W4M7W0"/>
<dbReference type="CDD" id="cd07812">
    <property type="entry name" value="SRPBCC"/>
    <property type="match status" value="1"/>
</dbReference>